<reference evidence="6" key="1">
    <citation type="submission" date="2025-08" db="UniProtKB">
        <authorList>
            <consortium name="RefSeq"/>
        </authorList>
    </citation>
    <scope>IDENTIFICATION</scope>
    <source>
        <strain evidence="6">Airmid</strain>
    </source>
</reference>
<evidence type="ECO:0000256" key="2">
    <source>
        <dbReference type="ARBA" id="ARBA00009072"/>
    </source>
</evidence>
<keyword evidence="3" id="KW-0539">Nucleus</keyword>
<protein>
    <submittedName>
        <fullName evidence="6">Splicing factor ESS-2 homolog</fullName>
    </submittedName>
</protein>
<comment type="similarity">
    <text evidence="2">Belongs to the ESS2 family.</text>
</comment>
<feature type="region of interest" description="Disordered" evidence="4">
    <location>
        <begin position="102"/>
        <end position="131"/>
    </location>
</feature>
<dbReference type="FunCoup" id="A0A6P6Y8C6">
    <property type="interactions" value="1086"/>
</dbReference>
<gene>
    <name evidence="6" type="primary">LOC113795263</name>
</gene>
<dbReference type="AlphaFoldDB" id="A0A6P6Y8C6"/>
<dbReference type="InParanoid" id="A0A6P6Y8C6"/>
<feature type="compositionally biased region" description="Low complexity" evidence="4">
    <location>
        <begin position="105"/>
        <end position="121"/>
    </location>
</feature>
<dbReference type="Proteomes" id="UP000515146">
    <property type="component" value="Unplaced"/>
</dbReference>
<accession>A0A6P6Y8C6</accession>
<evidence type="ECO:0000256" key="3">
    <source>
        <dbReference type="ARBA" id="ARBA00023242"/>
    </source>
</evidence>
<dbReference type="PANTHER" id="PTHR12940">
    <property type="entry name" value="ES-2 PROTEIN - RELATED"/>
    <property type="match status" value="1"/>
</dbReference>
<evidence type="ECO:0000313" key="6">
    <source>
        <dbReference type="RefSeq" id="XP_027201256.1"/>
    </source>
</evidence>
<feature type="region of interest" description="Disordered" evidence="4">
    <location>
        <begin position="1"/>
        <end position="20"/>
    </location>
</feature>
<name>A0A6P6Y8C6_DERPT</name>
<dbReference type="RefSeq" id="XP_027201256.1">
    <property type="nucleotide sequence ID" value="XM_027345455.1"/>
</dbReference>
<feature type="region of interest" description="Disordered" evidence="4">
    <location>
        <begin position="450"/>
        <end position="507"/>
    </location>
</feature>
<comment type="subcellular location">
    <subcellularLocation>
        <location evidence="1">Nucleus</location>
    </subcellularLocation>
</comment>
<evidence type="ECO:0000256" key="4">
    <source>
        <dbReference type="SAM" id="MobiDB-lite"/>
    </source>
</evidence>
<feature type="compositionally biased region" description="Polar residues" evidence="4">
    <location>
        <begin position="482"/>
        <end position="495"/>
    </location>
</feature>
<dbReference type="OrthoDB" id="19679at2759"/>
<dbReference type="OMA" id="AQNDYLD"/>
<feature type="compositionally biased region" description="Low complexity" evidence="4">
    <location>
        <begin position="450"/>
        <end position="481"/>
    </location>
</feature>
<dbReference type="PANTHER" id="PTHR12940:SF0">
    <property type="entry name" value="SPLICING FACTOR ESS-2 HOMOLOG"/>
    <property type="match status" value="1"/>
</dbReference>
<dbReference type="GO" id="GO:0071013">
    <property type="term" value="C:catalytic step 2 spliceosome"/>
    <property type="evidence" value="ECO:0007669"/>
    <property type="project" value="TreeGrafter"/>
</dbReference>
<organism evidence="5 6">
    <name type="scientific">Dermatophagoides pteronyssinus</name>
    <name type="common">European house dust mite</name>
    <dbReference type="NCBI Taxonomy" id="6956"/>
    <lineage>
        <taxon>Eukaryota</taxon>
        <taxon>Metazoa</taxon>
        <taxon>Ecdysozoa</taxon>
        <taxon>Arthropoda</taxon>
        <taxon>Chelicerata</taxon>
        <taxon>Arachnida</taxon>
        <taxon>Acari</taxon>
        <taxon>Acariformes</taxon>
        <taxon>Sarcoptiformes</taxon>
        <taxon>Astigmata</taxon>
        <taxon>Psoroptidia</taxon>
        <taxon>Analgoidea</taxon>
        <taxon>Pyroglyphidae</taxon>
        <taxon>Dermatophagoidinae</taxon>
        <taxon>Dermatophagoides</taxon>
    </lineage>
</organism>
<dbReference type="InterPro" id="IPR019148">
    <property type="entry name" value="Nuclear_protein_DGCR14_ESS-2"/>
</dbReference>
<keyword evidence="5" id="KW-1185">Reference proteome</keyword>
<proteinExistence type="inferred from homology"/>
<sequence length="507" mass="57221">MDSKAIVPYECDDDKDDNKSNEQINEFKLQIISSSSDSDNNNQLKRKKRKILDEDEYSQKIGSIIERDFFPDLPKMRLELELQDAIKNNDFERISRLARKKIEQNNKGTNNNNNMSNTPANFSTPASTLNDDEIRLQKIDPRDQDDDDETSDQSINIENLNLNKFLNKFTSEDNDTFERLQDKDIEKHLKRLEFLNSDSRMNNEMVERSIELPTIEQQQILMNSNQSTKELQSAGSRLITWKHSNKNSVMFDPDGVPFTENELELVKSKQIIRHENTRFNMNPFQTGIVSQQAAAAAVINNGGKIGVDGKEAGRQETPNINGFSFVPSTPCLKPENLIGGSSPLMTWGSIDATPINLKGDQTPLLHSGGGSHFKIPDISEKEQIGQQLANRILMKKKTTTENHMKSPFIKGTTNHERLNSMSPAAKLLAIKKLGVHQNIDNRLQASYSPLMTSISTPTPTPRRLITPSPSISNKSSSTMTPKTNSIMNNDNQHLKTNSKRSKASQFF</sequence>
<dbReference type="KEGG" id="dpte:113795263"/>
<dbReference type="Pfam" id="PF09751">
    <property type="entry name" value="Es2"/>
    <property type="match status" value="1"/>
</dbReference>
<feature type="compositionally biased region" description="Basic residues" evidence="4">
    <location>
        <begin position="496"/>
        <end position="507"/>
    </location>
</feature>
<dbReference type="CTD" id="109579"/>
<evidence type="ECO:0000313" key="5">
    <source>
        <dbReference type="Proteomes" id="UP000515146"/>
    </source>
</evidence>
<evidence type="ECO:0000256" key="1">
    <source>
        <dbReference type="ARBA" id="ARBA00004123"/>
    </source>
</evidence>